<organism evidence="5 6">
    <name type="scientific">Hypsibius exemplaris</name>
    <name type="common">Freshwater tardigrade</name>
    <dbReference type="NCBI Taxonomy" id="2072580"/>
    <lineage>
        <taxon>Eukaryota</taxon>
        <taxon>Metazoa</taxon>
        <taxon>Ecdysozoa</taxon>
        <taxon>Tardigrada</taxon>
        <taxon>Eutardigrada</taxon>
        <taxon>Parachela</taxon>
        <taxon>Hypsibioidea</taxon>
        <taxon>Hypsibiidae</taxon>
        <taxon>Hypsibius</taxon>
    </lineage>
</organism>
<gene>
    <name evidence="5" type="ORF">BV898_06653</name>
</gene>
<dbReference type="PANTHER" id="PTHR12940:SF0">
    <property type="entry name" value="SPLICING FACTOR ESS-2 HOMOLOG"/>
    <property type="match status" value="1"/>
</dbReference>
<dbReference type="GO" id="GO:0071013">
    <property type="term" value="C:catalytic step 2 spliceosome"/>
    <property type="evidence" value="ECO:0007669"/>
    <property type="project" value="TreeGrafter"/>
</dbReference>
<evidence type="ECO:0000256" key="3">
    <source>
        <dbReference type="ARBA" id="ARBA00023242"/>
    </source>
</evidence>
<evidence type="ECO:0000313" key="6">
    <source>
        <dbReference type="Proteomes" id="UP000192578"/>
    </source>
</evidence>
<dbReference type="InterPro" id="IPR019148">
    <property type="entry name" value="Nuclear_protein_DGCR14_ESS-2"/>
</dbReference>
<dbReference type="AlphaFoldDB" id="A0A1W0WVI8"/>
<dbReference type="PANTHER" id="PTHR12940">
    <property type="entry name" value="ES-2 PROTEIN - RELATED"/>
    <property type="match status" value="1"/>
</dbReference>
<name>A0A1W0WVI8_HYPEX</name>
<feature type="region of interest" description="Disordered" evidence="4">
    <location>
        <begin position="111"/>
        <end position="175"/>
    </location>
</feature>
<sequence>MKFLIPSIFTWFRRQKGLDSRGSRQIWYCKMALVPVKDKALISQEDASFKTPSIPKKRKKVLEEEAYTKDLERIIQRDFFPDVPKLKAQNEYLDAEARNDIGKLRELQMQYRPTPKRPDSSSSQITSASPLTFQSPATFETPASPVTRGAAAKQNAVDPLMKTPVPPPTPMSVSSKIETSSISTSSSKDHLGLDAFLCRVTSEDNASFEDIMEESEKRHRRKYPWLHEEDHSKKFIKAPPVSAITHIAGGVLLALEDVRLNSVDSWDYKARNSVMQNPEGVAFTPDEMTTREQQTIMVRHGNTRFEHDPWKNIEVSGDRSSQMALGKIGPDGLEILPSSTPKVNGYAFMPSPSPAPGVGESPMMTWGEIEGTPFALDASDTPVLSRTPGPQFKIPDVPDRDKIHLELVDNVTKRHRAKREEALKQVRSLASSTPKFGSASSAERLSTMSPAAQRLATKRLGIRLSTDKALAASYSPSPRRSPRTPIGGQPGSSGTATPKTPGSSTPSTPSITDNLLDLRKAYSAGK</sequence>
<feature type="region of interest" description="Disordered" evidence="4">
    <location>
        <begin position="423"/>
        <end position="450"/>
    </location>
</feature>
<evidence type="ECO:0000256" key="2">
    <source>
        <dbReference type="ARBA" id="ARBA00009072"/>
    </source>
</evidence>
<dbReference type="Proteomes" id="UP000192578">
    <property type="component" value="Unassembled WGS sequence"/>
</dbReference>
<feature type="region of interest" description="Disordered" evidence="4">
    <location>
        <begin position="468"/>
        <end position="526"/>
    </location>
</feature>
<keyword evidence="6" id="KW-1185">Reference proteome</keyword>
<evidence type="ECO:0000256" key="4">
    <source>
        <dbReference type="SAM" id="MobiDB-lite"/>
    </source>
</evidence>
<dbReference type="Pfam" id="PF09751">
    <property type="entry name" value="Es2"/>
    <property type="match status" value="1"/>
</dbReference>
<comment type="similarity">
    <text evidence="2">Belongs to the ESS2 family.</text>
</comment>
<dbReference type="OrthoDB" id="19679at2759"/>
<feature type="compositionally biased region" description="Low complexity" evidence="4">
    <location>
        <begin position="492"/>
        <end position="512"/>
    </location>
</feature>
<feature type="compositionally biased region" description="Polar residues" evidence="4">
    <location>
        <begin position="428"/>
        <end position="450"/>
    </location>
</feature>
<keyword evidence="3" id="KW-0539">Nucleus</keyword>
<feature type="compositionally biased region" description="Polar residues" evidence="4">
    <location>
        <begin position="120"/>
        <end position="138"/>
    </location>
</feature>
<comment type="caution">
    <text evidence="5">The sequence shown here is derived from an EMBL/GenBank/DDBJ whole genome shotgun (WGS) entry which is preliminary data.</text>
</comment>
<evidence type="ECO:0000313" key="5">
    <source>
        <dbReference type="EMBL" id="OQV19228.1"/>
    </source>
</evidence>
<accession>A0A1W0WVI8</accession>
<protein>
    <submittedName>
        <fullName evidence="5">Protein DGCR14</fullName>
    </submittedName>
</protein>
<comment type="subcellular location">
    <subcellularLocation>
        <location evidence="1">Nucleus</location>
    </subcellularLocation>
</comment>
<reference evidence="6" key="1">
    <citation type="submission" date="2017-01" db="EMBL/GenBank/DDBJ databases">
        <title>Comparative genomics of anhydrobiosis in the tardigrade Hypsibius dujardini.</title>
        <authorList>
            <person name="Yoshida Y."/>
            <person name="Koutsovoulos G."/>
            <person name="Laetsch D."/>
            <person name="Stevens L."/>
            <person name="Kumar S."/>
            <person name="Horikawa D."/>
            <person name="Ishino K."/>
            <person name="Komine S."/>
            <person name="Tomita M."/>
            <person name="Blaxter M."/>
            <person name="Arakawa K."/>
        </authorList>
    </citation>
    <scope>NUCLEOTIDE SEQUENCE [LARGE SCALE GENOMIC DNA]</scope>
    <source>
        <strain evidence="6">Z151</strain>
    </source>
</reference>
<dbReference type="EMBL" id="MTYJ01000041">
    <property type="protein sequence ID" value="OQV19228.1"/>
    <property type="molecule type" value="Genomic_DNA"/>
</dbReference>
<evidence type="ECO:0000256" key="1">
    <source>
        <dbReference type="ARBA" id="ARBA00004123"/>
    </source>
</evidence>
<proteinExistence type="inferred from homology"/>